<dbReference type="GO" id="GO:0005930">
    <property type="term" value="C:axoneme"/>
    <property type="evidence" value="ECO:0007669"/>
    <property type="project" value="TreeGrafter"/>
</dbReference>
<protein>
    <submittedName>
        <fullName evidence="11">Intraflagellar transport protein 172 homolog</fullName>
    </submittedName>
</protein>
<keyword evidence="2" id="KW-0217">Developmental protein</keyword>
<keyword evidence="10" id="KW-1185">Reference proteome</keyword>
<name>A0A158RB93_THECL</name>
<dbReference type="Gene3D" id="2.130.10.10">
    <property type="entry name" value="YVTN repeat-like/Quinoprotein amine dehydrogenase"/>
    <property type="match status" value="2"/>
</dbReference>
<dbReference type="GO" id="GO:0036064">
    <property type="term" value="C:ciliary basal body"/>
    <property type="evidence" value="ECO:0007669"/>
    <property type="project" value="TreeGrafter"/>
</dbReference>
<keyword evidence="7" id="KW-0966">Cell projection</keyword>
<dbReference type="GO" id="GO:0042073">
    <property type="term" value="P:intraciliary transport"/>
    <property type="evidence" value="ECO:0007669"/>
    <property type="project" value="TreeGrafter"/>
</dbReference>
<dbReference type="PANTHER" id="PTHR15722:SF2">
    <property type="entry name" value="INTRAFLAGELLAR TRANSPORT PROTEIN 172 HOMOLOG"/>
    <property type="match status" value="1"/>
</dbReference>
<evidence type="ECO:0000256" key="6">
    <source>
        <dbReference type="ARBA" id="ARBA00023069"/>
    </source>
</evidence>
<dbReference type="InterPro" id="IPR001680">
    <property type="entry name" value="WD40_rpt"/>
</dbReference>
<dbReference type="GO" id="GO:0030992">
    <property type="term" value="C:intraciliary transport particle B"/>
    <property type="evidence" value="ECO:0007669"/>
    <property type="project" value="TreeGrafter"/>
</dbReference>
<evidence type="ECO:0000256" key="3">
    <source>
        <dbReference type="ARBA" id="ARBA00022574"/>
    </source>
</evidence>
<dbReference type="SUPFAM" id="SSF50978">
    <property type="entry name" value="WD40 repeat-like"/>
    <property type="match status" value="1"/>
</dbReference>
<dbReference type="WBParaSite" id="TCLT_0000387201-mRNA-1">
    <property type="protein sequence ID" value="TCLT_0000387201-mRNA-1"/>
    <property type="gene ID" value="TCLT_0000387201"/>
</dbReference>
<reference evidence="11" key="1">
    <citation type="submission" date="2016-04" db="UniProtKB">
        <authorList>
            <consortium name="WormBaseParasite"/>
        </authorList>
    </citation>
    <scope>IDENTIFICATION</scope>
</reference>
<evidence type="ECO:0000256" key="5">
    <source>
        <dbReference type="ARBA" id="ARBA00022803"/>
    </source>
</evidence>
<dbReference type="Proteomes" id="UP000276776">
    <property type="component" value="Unassembled WGS sequence"/>
</dbReference>
<dbReference type="SUPFAM" id="SSF48371">
    <property type="entry name" value="ARM repeat"/>
    <property type="match status" value="1"/>
</dbReference>
<evidence type="ECO:0000256" key="8">
    <source>
        <dbReference type="ARBA" id="ARBA00038130"/>
    </source>
</evidence>
<organism evidence="11">
    <name type="scientific">Thelazia callipaeda</name>
    <name type="common">Oriental eyeworm</name>
    <name type="synonym">Parasitic nematode</name>
    <dbReference type="NCBI Taxonomy" id="103827"/>
    <lineage>
        <taxon>Eukaryota</taxon>
        <taxon>Metazoa</taxon>
        <taxon>Ecdysozoa</taxon>
        <taxon>Nematoda</taxon>
        <taxon>Chromadorea</taxon>
        <taxon>Rhabditida</taxon>
        <taxon>Spirurina</taxon>
        <taxon>Spiruromorpha</taxon>
        <taxon>Thelazioidea</taxon>
        <taxon>Thelaziidae</taxon>
        <taxon>Thelazia</taxon>
    </lineage>
</organism>
<keyword evidence="4" id="KW-0677">Repeat</keyword>
<evidence type="ECO:0000256" key="4">
    <source>
        <dbReference type="ARBA" id="ARBA00022737"/>
    </source>
</evidence>
<evidence type="ECO:0000313" key="9">
    <source>
        <dbReference type="EMBL" id="VDN00883.1"/>
    </source>
</evidence>
<dbReference type="InterPro" id="IPR015943">
    <property type="entry name" value="WD40/YVTN_repeat-like_dom_sf"/>
</dbReference>
<evidence type="ECO:0000313" key="10">
    <source>
        <dbReference type="Proteomes" id="UP000276776"/>
    </source>
</evidence>
<dbReference type="OrthoDB" id="2186662at2759"/>
<reference evidence="9 10" key="2">
    <citation type="submission" date="2018-11" db="EMBL/GenBank/DDBJ databases">
        <authorList>
            <consortium name="Pathogen Informatics"/>
        </authorList>
    </citation>
    <scope>NUCLEOTIDE SEQUENCE [LARGE SCALE GENOMIC DNA]</scope>
</reference>
<dbReference type="SUPFAM" id="SSF117289">
    <property type="entry name" value="Nucleoporin domain"/>
    <property type="match status" value="1"/>
</dbReference>
<dbReference type="STRING" id="103827.A0A158RB93"/>
<keyword evidence="3" id="KW-0853">WD repeat</keyword>
<sequence length="1720" mass="195694">MQLKYLATLVEQQDGAAKIAAMHWSPNGRKLAIVNADQVILLFDESGKRRDKFATKPVDAKNGKKSYQVKAMIFSPDSSRIAVGQTDNITYIYRVGEMWNEKKVICNKFLQTSAVTSLLWPNEDRLIIGLLEGKAFIELDTFLIRPSARSFISGHSDGSVILFSMEHKTQNKILTHNCPPYALVYTNYGIIIGGCDQRIVSYTESGRILQQFNYRNCASHEKEFTVGIRNTTGQCILFGSFDRVRLYSWNVRRGALDECKPFEIRYLYTISALAWNPTGATIALGTLCGAVITLDCCLKRSVLKGHFQAVHISPSQIILKSTANDLSVSMHSTKELSIADIKVMGRDRYAVAYTASTLIIADLSSGRCSEIEWQSAGNEKFYFDYENVCMIVNAGEISLVEYGKKEITGWIRTELTSPHLISARFLEHKTRNAHMVKRVAYLLDLNTISVVDMISQRQLAQYSHSVFIDWLELSEMANKLLFRDRRSRLILIDLITDRKVSLLNYCNYVQWVPDSDVIVAQSSDQLCVWYQAENPDQIVMVPIKGEIETVLRDEFRTEVIVEETNAKVAYELDQTLIEFASAIDRLDLGRAVDFLERRSESDTSALWRQLSQIALSEKQLLIAQRSFAALGDISRVEMLWQTIRIADEVVKIGENDGKQNYKNALDEAIEMYRKIGKWEEGFELAYARNHPNLDALKAQYCRYLSDTGQDAKAAQISERDGDLMSAIDLYLKASFAVQAARILLQNPKLLCINDLVEKVVAALVRSDLFEKAGELLEAIKNFEHSLQNYKQGKCYAKAIQLARVHFPEEVILLEEEWGDHLMEKMNYDAAISHFLESGQTLKALEASMKAGQWSKAAQIANSLEDSHLAKQYYGKIADYYASIGDLEQAEMLYVEAKMHQEAIEMYNKAARWTDSYRLAVEFMGEEESAEVYGKLAESMEENDRRKDAEELYIATGQVNKAITMYQKAQCIDDMLKLIEKYHVEDAKNSHVYIATDLEQKGDLRAAEEHYLLGGEWKLAVNMYQNAELWNDAYRVAKQEGEELAQNQVIYRWAKSLNAEAAVKLLRKFKILDESINYACDNRDFDFAFYLCRSGAKNRLSGVHMKLAQQLEEEGSLKEAEVHYIEGGKSKEAVMMYVHDQDWESAERIAKEYCPDMLAGVYIQQARLAIEEKDFPRAESCLLRADRPELILHYYKEFDMWQDAIRIAKDYLPIALEELEEQFDQVQLKSGAKGAISFMAQARKWETEGEYVRAVECYLKVKDADGAGHDVILDSLKRAGELAVKFLPEQKASAVIDSVAEGFISFKRLLIESAFKVFSDLRFLEAGELFLTSNRPESAVKAFLLAGQWTKAKKVAMELAPEMVGFVDEKFKESLKNEGRFGELINVDVIDGIEALVEQGEWIKALETARQHKHQPLLDKYVALYAFQLIKDERFFEAIEVFEKFGASSNPNNFHIYQKLIEKVINGRDMNDAKVYTKWASLRNMLFMICEDMVEKKTPTDQIFGRYLEIAHYGALRSALLSYGAVEMENVANLISISLIRYCDIMQADKVFYEAGMACKKQSMKKERLAFLLLNYYLDLCDAIEDQNPSSVDGTIFQGTDIPQEVPLPQAQFTTNFEHEEVKEWVLAMSVDQNMEQGLPLDNNGNFEVSLLDASSHLHPACIISGYPTYGTVKEFGSSKVADLNTWNHLIMKHKTKPTENITDVLQFIAKWTHTSTSLSL</sequence>
<gene>
    <name evidence="9" type="ORF">TCLT_LOCUS3861</name>
</gene>
<keyword evidence="6" id="KW-0969">Cilium</keyword>
<proteinExistence type="inferred from homology"/>
<dbReference type="SMART" id="SM00320">
    <property type="entry name" value="WD40"/>
    <property type="match status" value="5"/>
</dbReference>
<dbReference type="InterPro" id="IPR036322">
    <property type="entry name" value="WD40_repeat_dom_sf"/>
</dbReference>
<accession>A0A158RB93</accession>
<evidence type="ECO:0000256" key="2">
    <source>
        <dbReference type="ARBA" id="ARBA00022473"/>
    </source>
</evidence>
<evidence type="ECO:0000313" key="11">
    <source>
        <dbReference type="WBParaSite" id="TCLT_0000387201-mRNA-1"/>
    </source>
</evidence>
<evidence type="ECO:0000256" key="7">
    <source>
        <dbReference type="ARBA" id="ARBA00023273"/>
    </source>
</evidence>
<comment type="similarity">
    <text evidence="8">Belongs to the IFT172 family.</text>
</comment>
<dbReference type="OMA" id="LKRTIWQ"/>
<dbReference type="EMBL" id="UYYF01004268">
    <property type="protein sequence ID" value="VDN00883.1"/>
    <property type="molecule type" value="Genomic_DNA"/>
</dbReference>
<dbReference type="PANTHER" id="PTHR15722">
    <property type="entry name" value="IFT140/172-RELATED"/>
    <property type="match status" value="1"/>
</dbReference>
<dbReference type="InterPro" id="IPR016024">
    <property type="entry name" value="ARM-type_fold"/>
</dbReference>
<dbReference type="Gene3D" id="1.25.40.470">
    <property type="match status" value="2"/>
</dbReference>
<keyword evidence="5" id="KW-0802">TPR repeat</keyword>
<evidence type="ECO:0000256" key="1">
    <source>
        <dbReference type="ARBA" id="ARBA00004138"/>
    </source>
</evidence>
<comment type="subcellular location">
    <subcellularLocation>
        <location evidence="1">Cell projection</location>
        <location evidence="1">Cilium</location>
    </subcellularLocation>
</comment>